<accession>A0AAV6LKZ0</accession>
<dbReference type="AlphaFoldDB" id="A0AAV6LKZ0"/>
<dbReference type="EMBL" id="JACTNZ010000001">
    <property type="protein sequence ID" value="KAG5564684.1"/>
    <property type="molecule type" value="Genomic_DNA"/>
</dbReference>
<organism evidence="1 2">
    <name type="scientific">Rhododendron griersonianum</name>
    <dbReference type="NCBI Taxonomy" id="479676"/>
    <lineage>
        <taxon>Eukaryota</taxon>
        <taxon>Viridiplantae</taxon>
        <taxon>Streptophyta</taxon>
        <taxon>Embryophyta</taxon>
        <taxon>Tracheophyta</taxon>
        <taxon>Spermatophyta</taxon>
        <taxon>Magnoliopsida</taxon>
        <taxon>eudicotyledons</taxon>
        <taxon>Gunneridae</taxon>
        <taxon>Pentapetalae</taxon>
        <taxon>asterids</taxon>
        <taxon>Ericales</taxon>
        <taxon>Ericaceae</taxon>
        <taxon>Ericoideae</taxon>
        <taxon>Rhodoreae</taxon>
        <taxon>Rhododendron</taxon>
    </lineage>
</organism>
<comment type="caution">
    <text evidence="1">The sequence shown here is derived from an EMBL/GenBank/DDBJ whole genome shotgun (WGS) entry which is preliminary data.</text>
</comment>
<keyword evidence="2" id="KW-1185">Reference proteome</keyword>
<sequence length="78" mass="8948">MCAKVDKMLLEVGDSMDEGNEQLEVIDPRFRGVNGLKKKAGVNKWKGKRLKPWYEKNGKRKEGDAFELVFEEGTCRLC</sequence>
<protein>
    <submittedName>
        <fullName evidence="1">Uncharacterized protein</fullName>
    </submittedName>
</protein>
<evidence type="ECO:0000313" key="1">
    <source>
        <dbReference type="EMBL" id="KAG5564684.1"/>
    </source>
</evidence>
<evidence type="ECO:0000313" key="2">
    <source>
        <dbReference type="Proteomes" id="UP000823749"/>
    </source>
</evidence>
<proteinExistence type="predicted"/>
<name>A0AAV6LKZ0_9ERIC</name>
<gene>
    <name evidence="1" type="ORF">RHGRI_000763</name>
</gene>
<reference evidence="1" key="1">
    <citation type="submission" date="2020-08" db="EMBL/GenBank/DDBJ databases">
        <title>Plant Genome Project.</title>
        <authorList>
            <person name="Zhang R.-G."/>
        </authorList>
    </citation>
    <scope>NUCLEOTIDE SEQUENCE</scope>
    <source>
        <strain evidence="1">WSP0</strain>
        <tissue evidence="1">Leaf</tissue>
    </source>
</reference>
<dbReference type="Proteomes" id="UP000823749">
    <property type="component" value="Chromosome 1"/>
</dbReference>